<dbReference type="EMBL" id="JAPDPJ010000014">
    <property type="protein sequence ID" value="MCW3786444.1"/>
    <property type="molecule type" value="Genomic_DNA"/>
</dbReference>
<gene>
    <name evidence="1" type="ORF">OM075_08190</name>
</gene>
<evidence type="ECO:0000313" key="1">
    <source>
        <dbReference type="EMBL" id="MCW3786444.1"/>
    </source>
</evidence>
<keyword evidence="2" id="KW-1185">Reference proteome</keyword>
<organism evidence="1 2">
    <name type="scientific">Plebeiibacterium sediminum</name>
    <dbReference type="NCBI Taxonomy" id="2992112"/>
    <lineage>
        <taxon>Bacteria</taxon>
        <taxon>Pseudomonadati</taxon>
        <taxon>Bacteroidota</taxon>
        <taxon>Bacteroidia</taxon>
        <taxon>Marinilabiliales</taxon>
        <taxon>Marinilabiliaceae</taxon>
        <taxon>Plebeiibacterium</taxon>
    </lineage>
</organism>
<dbReference type="Pfam" id="PF01202">
    <property type="entry name" value="SKI"/>
    <property type="match status" value="1"/>
</dbReference>
<dbReference type="SUPFAM" id="SSF52540">
    <property type="entry name" value="P-loop containing nucleoside triphosphate hydrolases"/>
    <property type="match status" value="1"/>
</dbReference>
<dbReference type="Proteomes" id="UP001209229">
    <property type="component" value="Unassembled WGS sequence"/>
</dbReference>
<protein>
    <submittedName>
        <fullName evidence="1">Uncharacterized protein</fullName>
    </submittedName>
</protein>
<comment type="caution">
    <text evidence="1">The sequence shown here is derived from an EMBL/GenBank/DDBJ whole genome shotgun (WGS) entry which is preliminary data.</text>
</comment>
<dbReference type="Gene3D" id="3.40.50.300">
    <property type="entry name" value="P-loop containing nucleotide triphosphate hydrolases"/>
    <property type="match status" value="1"/>
</dbReference>
<dbReference type="RefSeq" id="WP_301190008.1">
    <property type="nucleotide sequence ID" value="NZ_JAPDPJ010000014.1"/>
</dbReference>
<dbReference type="InterPro" id="IPR027417">
    <property type="entry name" value="P-loop_NTPase"/>
</dbReference>
<reference evidence="1" key="1">
    <citation type="submission" date="2022-10" db="EMBL/GenBank/DDBJ databases">
        <authorList>
            <person name="Yu W.X."/>
        </authorList>
    </citation>
    <scope>NUCLEOTIDE SEQUENCE</scope>
    <source>
        <strain evidence="1">AAT</strain>
    </source>
</reference>
<dbReference type="AlphaFoldDB" id="A0AAE3M412"/>
<name>A0AAE3M412_9BACT</name>
<accession>A0AAE3M412</accession>
<proteinExistence type="predicted"/>
<sequence>MEIQLSNINFVFVGMPSSGKSTIARLFSSMLNKKILECDQYYDQILNTPESDIAIEYYRLRFPDQKDGHFKKCSGSEDFIKEYGETLFRDYEEFLNIDILTKEETSDLILDLPGKIFMRENYRHKLKELGYISIFLNIDKDVLIDRLSYENSWAKRSIYKIAEENGYGWKNLFNDDYNIRFDTYNKADIVYTINNNEAPEKTVENLIDYIKTHLKK</sequence>
<evidence type="ECO:0000313" key="2">
    <source>
        <dbReference type="Proteomes" id="UP001209229"/>
    </source>
</evidence>
<dbReference type="InterPro" id="IPR031322">
    <property type="entry name" value="Shikimate/glucono_kinase"/>
</dbReference>